<sequence>MKRICLVVLIFVLLATSAMCAEKTYSISVNQIVEHPALDALRQGFMDSLKDEGVKAEYNVHIAQGNAATNTQIASQILGEQPDLVLAISTSSAQVVAQKIKDRPILFTGVTDPVTAGLVKSLEKPGANISGMTDLSPMKKHVELIREIVPSVKSIGVIYNSGEPNSIVLVNLLKKYASEMSIDVVEGTIANSSGVYQAAKSLVGRADVVYVPTDNTVVSAIESAVKVCRQNHLPLIAADVDSVERGAVAALAVDYYLMGRQTGEMGARVLRDGAKPADMHVETIRQLRLYANQKSAEAMGVKLPQSVLSRADKIIE</sequence>
<dbReference type="RefSeq" id="WP_151150161.1">
    <property type="nucleotide sequence ID" value="NZ_WAIE01000001.1"/>
</dbReference>
<protein>
    <submittedName>
        <fullName evidence="2">ABC transporter substrate-binding protein</fullName>
    </submittedName>
</protein>
<dbReference type="CDD" id="cd06325">
    <property type="entry name" value="PBP1_ABC_unchar_transporter"/>
    <property type="match status" value="1"/>
</dbReference>
<comment type="caution">
    <text evidence="2">The sequence shown here is derived from an EMBL/GenBank/DDBJ whole genome shotgun (WGS) entry which is preliminary data.</text>
</comment>
<dbReference type="Pfam" id="PF04392">
    <property type="entry name" value="ABC_sub_bind"/>
    <property type="match status" value="1"/>
</dbReference>
<dbReference type="Gene3D" id="3.40.50.2300">
    <property type="match status" value="2"/>
</dbReference>
<feature type="chain" id="PRO_5026891042" evidence="1">
    <location>
        <begin position="21"/>
        <end position="316"/>
    </location>
</feature>
<name>A0A6N6N832_9BACT</name>
<evidence type="ECO:0000313" key="2">
    <source>
        <dbReference type="EMBL" id="KAB1443788.1"/>
    </source>
</evidence>
<dbReference type="InterPro" id="IPR028082">
    <property type="entry name" value="Peripla_BP_I"/>
</dbReference>
<keyword evidence="1" id="KW-0732">Signal</keyword>
<dbReference type="EMBL" id="WAIE01000001">
    <property type="protein sequence ID" value="KAB1443788.1"/>
    <property type="molecule type" value="Genomic_DNA"/>
</dbReference>
<reference evidence="2 3" key="1">
    <citation type="journal article" date="2017" name="Int. J. Syst. Evol. Microbiol.">
        <title>Desulfovibrio senegalensis sp. nov., a mesophilic sulfate reducer isolated from marine sediment.</title>
        <authorList>
            <person name="Thioye A."/>
            <person name="Gam Z.B.A."/>
            <person name="Mbengue M."/>
            <person name="Cayol J.L."/>
            <person name="Joseph-Bartoli M."/>
            <person name="Toure-Kane C."/>
            <person name="Labat M."/>
        </authorList>
    </citation>
    <scope>NUCLEOTIDE SEQUENCE [LARGE SCALE GENOMIC DNA]</scope>
    <source>
        <strain evidence="2 3">DSM 101509</strain>
    </source>
</reference>
<evidence type="ECO:0000256" key="1">
    <source>
        <dbReference type="SAM" id="SignalP"/>
    </source>
</evidence>
<dbReference type="PANTHER" id="PTHR35271:SF1">
    <property type="entry name" value="ABC TRANSPORTER, SUBSTRATE-BINDING LIPOPROTEIN"/>
    <property type="match status" value="1"/>
</dbReference>
<accession>A0A6N6N832</accession>
<feature type="signal peptide" evidence="1">
    <location>
        <begin position="1"/>
        <end position="20"/>
    </location>
</feature>
<evidence type="ECO:0000313" key="3">
    <source>
        <dbReference type="Proteomes" id="UP000438699"/>
    </source>
</evidence>
<dbReference type="AlphaFoldDB" id="A0A6N6N832"/>
<keyword evidence="3" id="KW-1185">Reference proteome</keyword>
<dbReference type="InterPro" id="IPR007487">
    <property type="entry name" value="ABC_transpt-TYRBP-like"/>
</dbReference>
<gene>
    <name evidence="2" type="ORF">F8A88_06020</name>
</gene>
<dbReference type="PANTHER" id="PTHR35271">
    <property type="entry name" value="ABC TRANSPORTER, SUBSTRATE-BINDING LIPOPROTEIN-RELATED"/>
    <property type="match status" value="1"/>
</dbReference>
<dbReference type="SUPFAM" id="SSF53822">
    <property type="entry name" value="Periplasmic binding protein-like I"/>
    <property type="match status" value="1"/>
</dbReference>
<dbReference type="OrthoDB" id="9776955at2"/>
<proteinExistence type="predicted"/>
<organism evidence="2 3">
    <name type="scientific">Pseudodesulfovibrio senegalensis</name>
    <dbReference type="NCBI Taxonomy" id="1721087"/>
    <lineage>
        <taxon>Bacteria</taxon>
        <taxon>Pseudomonadati</taxon>
        <taxon>Thermodesulfobacteriota</taxon>
        <taxon>Desulfovibrionia</taxon>
        <taxon>Desulfovibrionales</taxon>
        <taxon>Desulfovibrionaceae</taxon>
    </lineage>
</organism>
<dbReference type="Proteomes" id="UP000438699">
    <property type="component" value="Unassembled WGS sequence"/>
</dbReference>